<gene>
    <name evidence="1" type="ORF">PARMNEM_LOCUS17211</name>
</gene>
<protein>
    <submittedName>
        <fullName evidence="1">Uncharacterized protein</fullName>
    </submittedName>
</protein>
<organism evidence="1 2">
    <name type="scientific">Parnassius mnemosyne</name>
    <name type="common">clouded apollo</name>
    <dbReference type="NCBI Taxonomy" id="213953"/>
    <lineage>
        <taxon>Eukaryota</taxon>
        <taxon>Metazoa</taxon>
        <taxon>Ecdysozoa</taxon>
        <taxon>Arthropoda</taxon>
        <taxon>Hexapoda</taxon>
        <taxon>Insecta</taxon>
        <taxon>Pterygota</taxon>
        <taxon>Neoptera</taxon>
        <taxon>Endopterygota</taxon>
        <taxon>Lepidoptera</taxon>
        <taxon>Glossata</taxon>
        <taxon>Ditrysia</taxon>
        <taxon>Papilionoidea</taxon>
        <taxon>Papilionidae</taxon>
        <taxon>Parnassiinae</taxon>
        <taxon>Parnassini</taxon>
        <taxon>Parnassius</taxon>
        <taxon>Driopa</taxon>
    </lineage>
</organism>
<comment type="caution">
    <text evidence="1">The sequence shown here is derived from an EMBL/GenBank/DDBJ whole genome shotgun (WGS) entry which is preliminary data.</text>
</comment>
<reference evidence="1 2" key="1">
    <citation type="submission" date="2023-11" db="EMBL/GenBank/DDBJ databases">
        <authorList>
            <person name="Hedman E."/>
            <person name="Englund M."/>
            <person name="Stromberg M."/>
            <person name="Nyberg Akerstrom W."/>
            <person name="Nylinder S."/>
            <person name="Jareborg N."/>
            <person name="Kallberg Y."/>
            <person name="Kronander E."/>
        </authorList>
    </citation>
    <scope>NUCLEOTIDE SEQUENCE [LARGE SCALE GENOMIC DNA]</scope>
</reference>
<keyword evidence="2" id="KW-1185">Reference proteome</keyword>
<evidence type="ECO:0000313" key="2">
    <source>
        <dbReference type="Proteomes" id="UP001314205"/>
    </source>
</evidence>
<name>A0AAV1LT01_9NEOP</name>
<dbReference type="Proteomes" id="UP001314205">
    <property type="component" value="Unassembled WGS sequence"/>
</dbReference>
<proteinExistence type="predicted"/>
<evidence type="ECO:0000313" key="1">
    <source>
        <dbReference type="EMBL" id="CAK1598184.1"/>
    </source>
</evidence>
<accession>A0AAV1LT01</accession>
<sequence length="1817" mass="195673">MFKSSTRRFGTTIYNATSHTVLPFGADIAFICVTSCHSPYKTTLYETRTNSSSGIATNNSLMSAFESSSNVIPYYLQGHLAAGIEHTTVFEIAQNIRVLSWPFDISYPAAKLNNLCESTPNILGLDGIREVIKHTNNILSGLYSKKYNTNSLPDIVTNEELMPAFKSSPSKNPYYLQEPSAASVAPTTVCETNPDAGGLSMPFGSSYPGSNVVCKSMPNILGFEGQVPEVIEYPNIFPSGLSSKQYKSNLLPGIITRKALMPAFESSPNMNPYYLQGNLAANIKPTTVLGTNPNVDGISRPYGLSYPKAGLNVVCKTTPNILGSEGLVPEMIKHPISFPSGLSSKQYKSNSLPGIVTNEELMPAFESSPNMNPYYLQGNLAANINPTTVLGTNPNVKGFSCPYGLSYPKSGSNVVCETTPNILGSEGLVPEMIKHPIIFPPGLSSKQYKSNLLPGIVLNEELMPAFGSSPNMNPYYLQGNLAANINPTTFLGTDPNVDGFSMPFGSSYPGSNVMCKSTPNILRLEALVPKVIKHPKILPLRLSSKQNKSNLLPGIITRKALMPAFGSSPNKNPYYLQEISAANITPTTVLATNPNEDGFRIPYSLTYPEAGLNVVCKSMPNILGFEGQVPEVIEHPNIFPSELSSKQYKSNSLPVISTNEELMPAFESSPNMNPYYLQGNLAANIKTTTVLGTNPNVDGFSWPYGLSYPKAGSNDVCKTTPNILGSEGLVPEMIKHPIIFSSGLSSKQYKSNSLPGKVTNEELMPAFESSPNMNPYYLQGNLAANINPTTVLETNPNVDGFSWPYGLSYPKAGSNVVCETTPNILGSEGLVREMIKHPIIFPPGLFSKQYKSNSLPGIVINEELMPALESSPSKNSYYLQGPSAASVAPTTVCETNPNAGGFSMPFGSSYPGSNAMCKSTPNILGLERLVPKVIKHPKILPLGLSSKQNKSKLLPGIITRKALMPAFESSPNKDPYYLQGLAAAGIVPTTARETNPNADRYSIPFVSSYPEAESNIVCESTPNILGFEGLGPEMIKHPNIFPSGLYSKKYKSNSLPGIVLNEELMPAFESSPNMDPYNLQGNLAANINPTIFLGTNPNVDGFSMPFGSSYPGSNDMCKSTPNILRLEGLVPKVIKHPKILPLGLSTKQNKSNLLPGIITRKALMPAFESSPNKNPYYLQEISAANITPTTVLATNPNLDGFRMPYSLTYPEAGSNVVCKSMPNILGFEGQVPEVIEHPNIFPSGLSSKQYNSNSLPGMVTNDQLIPAFESSPNMNPYYLQGNLAANIKPTTVLGTNPNIDGFSWPFGLSYPKAGSNVVCKTTPNILGSEGLVPEMIKHPIICPSGLSSKQYKSNSLPGIVTNKELMPAFESLPSKNPYYLQWPSATVVTPTTVCETNPNAGGFGMPYGLSFPKAGSNVMCKSTPNILGLEGLVPKMIKHPKILPVGLSSKQYKSNLLPGIITRKALMPAFESSPNKNPYYLQEISAANIKPTTVLGTNPNIDGFSWPFGLSYPKAGSNVVCETTPNILGSEGLVPEMIKHPIIFPSGLSSKQYKSNSLPGIVINEDLMPAFESSPSKNSYYLQGPSAASVAPKTVCETYPNADRFSMPFGSSYPGSNVMCVSTPNILGLEGLVPKVIKHPKILPLGLSSKQIKSILLPGIITSKALMPAFDSSPNKNPYYQQEISAANITPTTVLASNPNVDGFRMPYCLIYPEARSNFVCKSTPDILGFEGQVPEVIEHPNIFPLGLSSKQNKSKLLPGIITRKALMPAFESSPNKDPYYLQGLVAAGIVPTTACETNPNADGYSISFGLSYPEAE</sequence>
<dbReference type="EMBL" id="CAVLGL010000100">
    <property type="protein sequence ID" value="CAK1598184.1"/>
    <property type="molecule type" value="Genomic_DNA"/>
</dbReference>